<keyword evidence="5" id="KW-0732">Signal</keyword>
<dbReference type="Pfam" id="PF07715">
    <property type="entry name" value="Plug"/>
    <property type="match status" value="1"/>
</dbReference>
<evidence type="ECO:0000256" key="3">
    <source>
        <dbReference type="ARBA" id="ARBA00023237"/>
    </source>
</evidence>
<dbReference type="Gene3D" id="2.40.170.20">
    <property type="entry name" value="TonB-dependent receptor, beta-barrel domain"/>
    <property type="match status" value="1"/>
</dbReference>
<sequence length="900" mass="100378">MNIKEKSVLKFGRLSLAIATVLGTGFISSPAFSQQSGDEEEVIDEVVATATRLKGTATAVMQERQNQAFVADILGAEQIARTGDSDAASALRRVTGLTLVDGKFIYVRGLGERYSSTQLNGMNVPSPDPTRSVVPLDLFPSSIIESLNVQKSYSPNMPGHFGGGNVNIRTKSIPSEFVFDIRGGLGWNTENSNDGMFYSGGDDDWTGRDDGTRALPGLIASGLTEQGSAGFEGDRSSTLADTQQKLSAFNWNIGPDEKSVDPDFSLGATLGNNFEFDNDSVLGFLATVAYSNQWRVTDEQLGNDIGGGQENPRFTKYRDMVSTEQNVTWSGMFNVGYEYNSNHKVELVNMMLHDMRDRLRDGYYFDDSETVTGREEFRRMDIIFEEREMVSSQLKGTHNFLNFMNGMYLDWYVGTARASRDAPDILEATFQQLYDADGNLTVERLDSTPGTNLNRQFQSLEDNSDTYGFNVIFPFYGDGYDIEVKAGTDYYEKTRDGENIDLMIRNFGISDEFKAGSRLDSIFTADNINNPDFYTSTTGRNLFQDNTGEGDKYSAVSKLTAAYLMADAFFDNTWRVSGGLRWEEFQQVSIPFIEHSNKFALDTDELTSAIYNKDDILPSLALTYIQSDEMQYRLNISQTLIRPDLRDISTTFFIDPLTEFLVRGSPTLVESELTNVDFRWEWYMSQGNNLSVAVFYKDMENPIEMVQFDGGEGVPQLLTANAETGELYGVEMEFLHDLAFVGDNFSNFFVSGNLTLSDSNVKIGSDDQQSLFSQQARAAYGGTVTATITNDERRLVGHSEWVANIQLGWDSANGEHSASLVYNAFGERIIAPGVRGFEDGIENPFHSIDAVYTYYPDFNTTIKFKAQNLLGEDKEIEQEGLLLRKETVGTSLSVSYTYTF</sequence>
<evidence type="ECO:0000259" key="7">
    <source>
        <dbReference type="Pfam" id="PF07715"/>
    </source>
</evidence>
<dbReference type="Pfam" id="PF00593">
    <property type="entry name" value="TonB_dep_Rec_b-barrel"/>
    <property type="match status" value="1"/>
</dbReference>
<protein>
    <submittedName>
        <fullName evidence="8">TonB-dependent receptor</fullName>
    </submittedName>
</protein>
<comment type="caution">
    <text evidence="8">The sequence shown here is derived from an EMBL/GenBank/DDBJ whole genome shotgun (WGS) entry which is preliminary data.</text>
</comment>
<feature type="domain" description="TonB-dependent receptor-like beta-barrel" evidence="6">
    <location>
        <begin position="444"/>
        <end position="869"/>
    </location>
</feature>
<name>A0A918MWV1_9ALTE</name>
<dbReference type="InterPro" id="IPR012910">
    <property type="entry name" value="Plug_dom"/>
</dbReference>
<dbReference type="GO" id="GO:0009279">
    <property type="term" value="C:cell outer membrane"/>
    <property type="evidence" value="ECO:0007669"/>
    <property type="project" value="UniProtKB-SubCell"/>
</dbReference>
<dbReference type="EMBL" id="BMXP01000002">
    <property type="protein sequence ID" value="GGW80601.1"/>
    <property type="molecule type" value="Genomic_DNA"/>
</dbReference>
<dbReference type="AlphaFoldDB" id="A0A918MWV1"/>
<dbReference type="PANTHER" id="PTHR40980">
    <property type="entry name" value="PLUG DOMAIN-CONTAINING PROTEIN"/>
    <property type="match status" value="1"/>
</dbReference>
<evidence type="ECO:0000256" key="5">
    <source>
        <dbReference type="SAM" id="SignalP"/>
    </source>
</evidence>
<keyword evidence="8" id="KW-0675">Receptor</keyword>
<evidence type="ECO:0000313" key="8">
    <source>
        <dbReference type="EMBL" id="GGW80601.1"/>
    </source>
</evidence>
<keyword evidence="2 4" id="KW-0472">Membrane</keyword>
<dbReference type="InterPro" id="IPR036942">
    <property type="entry name" value="Beta-barrel_TonB_sf"/>
</dbReference>
<feature type="signal peptide" evidence="5">
    <location>
        <begin position="1"/>
        <end position="33"/>
    </location>
</feature>
<evidence type="ECO:0000256" key="1">
    <source>
        <dbReference type="ARBA" id="ARBA00004442"/>
    </source>
</evidence>
<reference evidence="8" key="2">
    <citation type="submission" date="2020-09" db="EMBL/GenBank/DDBJ databases">
        <authorList>
            <person name="Sun Q."/>
            <person name="Kim S."/>
        </authorList>
    </citation>
    <scope>NUCLEOTIDE SEQUENCE</scope>
    <source>
        <strain evidence="8">KCTC 22164</strain>
    </source>
</reference>
<keyword evidence="4" id="KW-0798">TonB box</keyword>
<dbReference type="RefSeq" id="WP_189404352.1">
    <property type="nucleotide sequence ID" value="NZ_BMXP01000002.1"/>
</dbReference>
<dbReference type="SUPFAM" id="SSF56935">
    <property type="entry name" value="Porins"/>
    <property type="match status" value="1"/>
</dbReference>
<dbReference type="InterPro" id="IPR000531">
    <property type="entry name" value="Beta-barrel_TonB"/>
</dbReference>
<comment type="subcellular location">
    <subcellularLocation>
        <location evidence="1 4">Cell outer membrane</location>
    </subcellularLocation>
</comment>
<reference evidence="8" key="1">
    <citation type="journal article" date="2014" name="Int. J. Syst. Evol. Microbiol.">
        <title>Complete genome sequence of Corynebacterium casei LMG S-19264T (=DSM 44701T), isolated from a smear-ripened cheese.</title>
        <authorList>
            <consortium name="US DOE Joint Genome Institute (JGI-PGF)"/>
            <person name="Walter F."/>
            <person name="Albersmeier A."/>
            <person name="Kalinowski J."/>
            <person name="Ruckert C."/>
        </authorList>
    </citation>
    <scope>NUCLEOTIDE SEQUENCE</scope>
    <source>
        <strain evidence="8">KCTC 22164</strain>
    </source>
</reference>
<dbReference type="InterPro" id="IPR037066">
    <property type="entry name" value="Plug_dom_sf"/>
</dbReference>
<gene>
    <name evidence="8" type="primary">fecA</name>
    <name evidence="8" type="ORF">GCM10007391_11940</name>
</gene>
<feature type="domain" description="TonB-dependent receptor plug" evidence="7">
    <location>
        <begin position="67"/>
        <end position="159"/>
    </location>
</feature>
<dbReference type="PANTHER" id="PTHR40980:SF5">
    <property type="entry name" value="TONB-DEPENDENT RECEPTOR"/>
    <property type="match status" value="1"/>
</dbReference>
<feature type="chain" id="PRO_5037241453" evidence="5">
    <location>
        <begin position="34"/>
        <end position="900"/>
    </location>
</feature>
<accession>A0A918MWV1</accession>
<dbReference type="Proteomes" id="UP000631300">
    <property type="component" value="Unassembled WGS sequence"/>
</dbReference>
<evidence type="ECO:0000256" key="2">
    <source>
        <dbReference type="ARBA" id="ARBA00023136"/>
    </source>
</evidence>
<evidence type="ECO:0000259" key="6">
    <source>
        <dbReference type="Pfam" id="PF00593"/>
    </source>
</evidence>
<dbReference type="Gene3D" id="2.170.130.10">
    <property type="entry name" value="TonB-dependent receptor, plug domain"/>
    <property type="match status" value="1"/>
</dbReference>
<evidence type="ECO:0000256" key="4">
    <source>
        <dbReference type="RuleBase" id="RU003357"/>
    </source>
</evidence>
<organism evidence="8 9">
    <name type="scientific">Alteromonas halophila</name>
    <dbReference type="NCBI Taxonomy" id="516698"/>
    <lineage>
        <taxon>Bacteria</taxon>
        <taxon>Pseudomonadati</taxon>
        <taxon>Pseudomonadota</taxon>
        <taxon>Gammaproteobacteria</taxon>
        <taxon>Alteromonadales</taxon>
        <taxon>Alteromonadaceae</taxon>
        <taxon>Alteromonas/Salinimonas group</taxon>
        <taxon>Alteromonas</taxon>
    </lineage>
</organism>
<evidence type="ECO:0000313" key="9">
    <source>
        <dbReference type="Proteomes" id="UP000631300"/>
    </source>
</evidence>
<comment type="similarity">
    <text evidence="4">Belongs to the TonB-dependent receptor family.</text>
</comment>
<keyword evidence="9" id="KW-1185">Reference proteome</keyword>
<keyword evidence="3" id="KW-0998">Cell outer membrane</keyword>
<proteinExistence type="inferred from homology"/>